<comment type="caution">
    <text evidence="1">The sequence shown here is derived from an EMBL/GenBank/DDBJ whole genome shotgun (WGS) entry which is preliminary data.</text>
</comment>
<name>A0A928Z5B9_9CYAN</name>
<dbReference type="EMBL" id="JADEXQ010000231">
    <property type="protein sequence ID" value="MBE9033511.1"/>
    <property type="molecule type" value="Genomic_DNA"/>
</dbReference>
<protein>
    <submittedName>
        <fullName evidence="1">Uncharacterized protein</fullName>
    </submittedName>
</protein>
<reference evidence="1" key="1">
    <citation type="submission" date="2020-10" db="EMBL/GenBank/DDBJ databases">
        <authorList>
            <person name="Castelo-Branco R."/>
            <person name="Eusebio N."/>
            <person name="Adriana R."/>
            <person name="Vieira A."/>
            <person name="Brugerolle De Fraissinette N."/>
            <person name="Rezende De Castro R."/>
            <person name="Schneider M.P."/>
            <person name="Vasconcelos V."/>
            <person name="Leao P.N."/>
        </authorList>
    </citation>
    <scope>NUCLEOTIDE SEQUENCE</scope>
    <source>
        <strain evidence="1">LEGE 11480</strain>
    </source>
</reference>
<dbReference type="AlphaFoldDB" id="A0A928Z5B9"/>
<evidence type="ECO:0000313" key="2">
    <source>
        <dbReference type="Proteomes" id="UP000625316"/>
    </source>
</evidence>
<dbReference type="Proteomes" id="UP000625316">
    <property type="component" value="Unassembled WGS sequence"/>
</dbReference>
<keyword evidence="2" id="KW-1185">Reference proteome</keyword>
<sequence length="60" mass="6424">MSDRLCNHLMYLCFSVSGILLLQGAAIQQAKAPTPKAQTLAYRGSGRIAPASQPMMAMGR</sequence>
<accession>A0A928Z5B9</accession>
<gene>
    <name evidence="1" type="ORF">IQ266_27675</name>
</gene>
<organism evidence="1 2">
    <name type="scientific">Romeriopsis navalis LEGE 11480</name>
    <dbReference type="NCBI Taxonomy" id="2777977"/>
    <lineage>
        <taxon>Bacteria</taxon>
        <taxon>Bacillati</taxon>
        <taxon>Cyanobacteriota</taxon>
        <taxon>Cyanophyceae</taxon>
        <taxon>Leptolyngbyales</taxon>
        <taxon>Leptolyngbyaceae</taxon>
        <taxon>Romeriopsis</taxon>
        <taxon>Romeriopsis navalis</taxon>
    </lineage>
</organism>
<proteinExistence type="predicted"/>
<dbReference type="RefSeq" id="WP_264328308.1">
    <property type="nucleotide sequence ID" value="NZ_JADEXQ010000231.1"/>
</dbReference>
<evidence type="ECO:0000313" key="1">
    <source>
        <dbReference type="EMBL" id="MBE9033511.1"/>
    </source>
</evidence>